<dbReference type="GO" id="GO:0032012">
    <property type="term" value="P:regulation of ARF protein signal transduction"/>
    <property type="evidence" value="ECO:0007669"/>
    <property type="project" value="InterPro"/>
</dbReference>
<dbReference type="OrthoDB" id="430364at2759"/>
<feature type="compositionally biased region" description="Low complexity" evidence="1">
    <location>
        <begin position="980"/>
        <end position="998"/>
    </location>
</feature>
<dbReference type="Proteomes" id="UP001150907">
    <property type="component" value="Unassembled WGS sequence"/>
</dbReference>
<dbReference type="InterPro" id="IPR035999">
    <property type="entry name" value="Sec7_dom_sf"/>
</dbReference>
<feature type="region of interest" description="Disordered" evidence="1">
    <location>
        <begin position="569"/>
        <end position="596"/>
    </location>
</feature>
<feature type="domain" description="SEC7" evidence="2">
    <location>
        <begin position="1121"/>
        <end position="1363"/>
    </location>
</feature>
<dbReference type="EMBL" id="JANBQF010000420">
    <property type="protein sequence ID" value="KAJ2001334.1"/>
    <property type="molecule type" value="Genomic_DNA"/>
</dbReference>
<evidence type="ECO:0000259" key="2">
    <source>
        <dbReference type="PROSITE" id="PS50190"/>
    </source>
</evidence>
<dbReference type="PROSITE" id="PS50190">
    <property type="entry name" value="SEC7"/>
    <property type="match status" value="1"/>
</dbReference>
<dbReference type="SMART" id="SM00222">
    <property type="entry name" value="Sec7"/>
    <property type="match status" value="1"/>
</dbReference>
<dbReference type="Gene3D" id="1.10.220.20">
    <property type="match status" value="1"/>
</dbReference>
<feature type="region of interest" description="Disordered" evidence="1">
    <location>
        <begin position="484"/>
        <end position="505"/>
    </location>
</feature>
<feature type="region of interest" description="Disordered" evidence="1">
    <location>
        <begin position="1104"/>
        <end position="1126"/>
    </location>
</feature>
<evidence type="ECO:0000313" key="4">
    <source>
        <dbReference type="Proteomes" id="UP001150907"/>
    </source>
</evidence>
<dbReference type="InterPro" id="IPR000904">
    <property type="entry name" value="Sec7_dom"/>
</dbReference>
<comment type="caution">
    <text evidence="3">The sequence shown here is derived from an EMBL/GenBank/DDBJ whole genome shotgun (WGS) entry which is preliminary data.</text>
</comment>
<name>A0A9W8BD75_9FUNG</name>
<dbReference type="InterPro" id="IPR023394">
    <property type="entry name" value="Sec7_C_sf"/>
</dbReference>
<feature type="compositionally biased region" description="Low complexity" evidence="1">
    <location>
        <begin position="109"/>
        <end position="119"/>
    </location>
</feature>
<dbReference type="SUPFAM" id="SSF48425">
    <property type="entry name" value="Sec7 domain"/>
    <property type="match status" value="1"/>
</dbReference>
<feature type="compositionally biased region" description="Gly residues" evidence="1">
    <location>
        <begin position="426"/>
        <end position="441"/>
    </location>
</feature>
<organism evidence="3 4">
    <name type="scientific">Coemansia thaxteri</name>
    <dbReference type="NCBI Taxonomy" id="2663907"/>
    <lineage>
        <taxon>Eukaryota</taxon>
        <taxon>Fungi</taxon>
        <taxon>Fungi incertae sedis</taxon>
        <taxon>Zoopagomycota</taxon>
        <taxon>Kickxellomycotina</taxon>
        <taxon>Kickxellomycetes</taxon>
        <taxon>Kickxellales</taxon>
        <taxon>Kickxellaceae</taxon>
        <taxon>Coemansia</taxon>
    </lineage>
</organism>
<reference evidence="3" key="1">
    <citation type="submission" date="2022-07" db="EMBL/GenBank/DDBJ databases">
        <title>Phylogenomic reconstructions and comparative analyses of Kickxellomycotina fungi.</title>
        <authorList>
            <person name="Reynolds N.K."/>
            <person name="Stajich J.E."/>
            <person name="Barry K."/>
            <person name="Grigoriev I.V."/>
            <person name="Crous P."/>
            <person name="Smith M.E."/>
        </authorList>
    </citation>
    <scope>NUCLEOTIDE SEQUENCE</scope>
    <source>
        <strain evidence="3">IMI 214461</strain>
    </source>
</reference>
<feature type="region of interest" description="Disordered" evidence="1">
    <location>
        <begin position="1"/>
        <end position="68"/>
    </location>
</feature>
<feature type="compositionally biased region" description="Basic and acidic residues" evidence="1">
    <location>
        <begin position="1105"/>
        <end position="1126"/>
    </location>
</feature>
<keyword evidence="4" id="KW-1185">Reference proteome</keyword>
<dbReference type="GO" id="GO:0005085">
    <property type="term" value="F:guanyl-nucleotide exchange factor activity"/>
    <property type="evidence" value="ECO:0007669"/>
    <property type="project" value="InterPro"/>
</dbReference>
<feature type="compositionally biased region" description="Low complexity" evidence="1">
    <location>
        <begin position="272"/>
        <end position="281"/>
    </location>
</feature>
<feature type="region of interest" description="Disordered" evidence="1">
    <location>
        <begin position="811"/>
        <end position="840"/>
    </location>
</feature>
<gene>
    <name evidence="3" type="ORF">H4R26_004183</name>
</gene>
<feature type="region of interest" description="Disordered" evidence="1">
    <location>
        <begin position="340"/>
        <end position="382"/>
    </location>
</feature>
<accession>A0A9W8BD75</accession>
<feature type="compositionally biased region" description="Low complexity" evidence="1">
    <location>
        <begin position="484"/>
        <end position="501"/>
    </location>
</feature>
<feature type="region of interest" description="Disordered" evidence="1">
    <location>
        <begin position="86"/>
        <end position="129"/>
    </location>
</feature>
<evidence type="ECO:0000313" key="3">
    <source>
        <dbReference type="EMBL" id="KAJ2001334.1"/>
    </source>
</evidence>
<feature type="region of interest" description="Disordered" evidence="1">
    <location>
        <begin position="948"/>
        <end position="1005"/>
    </location>
</feature>
<sequence length="1616" mass="169369">MDDGTSGARSGAGNAGTPTSPLRIYTRVNSGERDKEEASPQPRGATNALLSSAFSRPYEDEDCGSTSGRPAAVAAVRAGLKADKGVGRVGRHGAQYHPLPSHWREHDSGSSGIGSPITPEGGGGGGGDELGVARTVGPTMGLAAYGGLMSMQGGEVPRSYLSPRDYYQVKTKTVGPSPVSSPRLYVGALREAFGSASSLEWANDRPTSTYSCQSTDQAGAGHLSEIQAESPLDVPAHGGRFPPALSSMAARPGAGRSGLGAFVSGGSRHHASASTSSSHYSFGVSSPPERNAGPEAAQLPGSKQTGTGPAQSAGGEASGVQGEDIVRKYFGLQRRAVSAATGNGGADAGSEQAADSRLKVQQHPYRQRRLSSTPALTPSPPQSQALLTGAPLVFSAGSSLSPDDEALGSIVFRRAVSSGDLPTLDGQGGGTHGGDGGGSGSGTVDSRSFLTPDLVESPLEALVRRLTIELFQLYVSEDRKKVGGAAQRQQEQQGRGSSGSANINQFPEEDEFVIVGGRLQAGGTAATAAATTGQATPGDGFIQQFRLGPSLRSGSTTPAVTMDGYFDPQATSSGGGSGNSIGTGNDNGSNAGGPVRVRPRHRLVQRTWMEEALIKARRVSTIDENAEEAILQGLGQEGRAGAQSDGATAAADGVGGPAQSASGTPSPLGGEEVAQFAAAPRVAQRGVHRARDPAAAHRKLAGSGRAAGGMSAARASLLRAVGRRQSVRLQPGKGRIVVAETHVGARDSIAAEARAKRANSLPGLMQVPETREVSYGEQQRRAARSVAMEKAALPRGRVVRRAERMVLGGSVPASRRGEGVGAGKGDGSRHTHRRGGSRGDMETQLVRVELPPPVPLRVRREPVRVVAEPLIIVRRAAEAAAGRDAGESAHTAEARMQRIHNQLLGAQAVLSRHNSVMRQAAAPGVQKAARKQALGAVMLDNALEDRMGDGERQRVAAAEPSRPWRAARRRSNVPPRSVQKADQPADQQADQRVQQLPQTNPAHPQARRLLLHGPAYRIYSGIRARPDTYLFLFSDLLVVTTRVAAASAQGFETLELGSSGDALEKGTSAAVMAPPSGDANVIPGDSRFRVHIVIPLARGGTTLKTTREGASKRSGEDGDGEERRLSRQEERIRRACVAFEKNASEAVVYLINREIIEAAPDAVAGFLFRCTALSRRQIGNFLGAGILGENLHENATSDEVEQERTFHRQIWAAFLDRCRLAGVALDEALRAVLFYVRLPNSPASISALLELAALQWFGKNSDGSARAGGVFVPESADLAVKLAFAIMTLNTELHNPLLRADAHPDAAFRDLVLKFRASVVDDPAVAARRKGNVLRKRDQPRVVTVMEVPPAELRAVFDRVAANRLVTCSDARPAAAEFDVEWIRDAADAASAAALSDEQVAAEVGDVYCDPGFRAGALFNATSDRLPAKLSVDPPAWLRVTVRIPAPDAKLAICVRASSVPADASAAPPDVVAIQPAARLTFRAAASAVFVIRPLAVGHVTLHFVSEGAHARYYHPIPSRALVVEGVFMRHTLQLAWRPDAAAAHRARHMFGMDSLPTKARWVRCIDAALAAADTPPADAQRCAERATHALAALAAAVPDHPGITGLQLLSALSAL</sequence>
<dbReference type="Pfam" id="PF01369">
    <property type="entry name" value="Sec7"/>
    <property type="match status" value="1"/>
</dbReference>
<dbReference type="PANTHER" id="PTHR10663">
    <property type="entry name" value="GUANYL-NUCLEOTIDE EXCHANGE FACTOR"/>
    <property type="match status" value="1"/>
</dbReference>
<feature type="region of interest" description="Disordered" evidence="1">
    <location>
        <begin position="637"/>
        <end position="708"/>
    </location>
</feature>
<proteinExistence type="predicted"/>
<feature type="compositionally biased region" description="Polar residues" evidence="1">
    <location>
        <begin position="301"/>
        <end position="310"/>
    </location>
</feature>
<feature type="region of interest" description="Disordered" evidence="1">
    <location>
        <begin position="232"/>
        <end position="320"/>
    </location>
</feature>
<protein>
    <recommendedName>
        <fullName evidence="2">SEC7 domain-containing protein</fullName>
    </recommendedName>
</protein>
<dbReference type="Gene3D" id="1.10.1000.11">
    <property type="entry name" value="Arf Nucleotide-binding Site Opener,domain 2"/>
    <property type="match status" value="1"/>
</dbReference>
<feature type="compositionally biased region" description="Low complexity" evidence="1">
    <location>
        <begin position="640"/>
        <end position="652"/>
    </location>
</feature>
<feature type="compositionally biased region" description="Gly residues" evidence="1">
    <location>
        <begin position="120"/>
        <end position="129"/>
    </location>
</feature>
<evidence type="ECO:0000256" key="1">
    <source>
        <dbReference type="SAM" id="MobiDB-lite"/>
    </source>
</evidence>
<feature type="region of interest" description="Disordered" evidence="1">
    <location>
        <begin position="419"/>
        <end position="449"/>
    </location>
</feature>